<dbReference type="STRING" id="1121883.SAMN02745226_01031"/>
<dbReference type="AlphaFoldDB" id="A0A1M7SL48"/>
<protein>
    <submittedName>
        <fullName evidence="4">Alcohol dehydrogenase</fullName>
    </submittedName>
</protein>
<dbReference type="Pfam" id="PF00465">
    <property type="entry name" value="Fe-ADH"/>
    <property type="match status" value="1"/>
</dbReference>
<dbReference type="OrthoDB" id="9804734at2"/>
<evidence type="ECO:0000256" key="1">
    <source>
        <dbReference type="ARBA" id="ARBA00023002"/>
    </source>
</evidence>
<dbReference type="GO" id="GO:0004022">
    <property type="term" value="F:alcohol dehydrogenase (NAD+) activity"/>
    <property type="evidence" value="ECO:0007669"/>
    <property type="project" value="TreeGrafter"/>
</dbReference>
<dbReference type="Pfam" id="PF25137">
    <property type="entry name" value="ADH_Fe_C"/>
    <property type="match status" value="1"/>
</dbReference>
<dbReference type="FunFam" id="3.40.50.1970:FF:000003">
    <property type="entry name" value="Alcohol dehydrogenase, iron-containing"/>
    <property type="match status" value="1"/>
</dbReference>
<reference evidence="5" key="1">
    <citation type="submission" date="2016-12" db="EMBL/GenBank/DDBJ databases">
        <authorList>
            <person name="Varghese N."/>
            <person name="Submissions S."/>
        </authorList>
    </citation>
    <scope>NUCLEOTIDE SEQUENCE [LARGE SCALE GENOMIC DNA]</scope>
    <source>
        <strain evidence="5">DSM 13020</strain>
    </source>
</reference>
<accession>A0A1M7SL48</accession>
<feature type="domain" description="Alcohol dehydrogenase iron-type/glycerol dehydrogenase GldA" evidence="2">
    <location>
        <begin position="13"/>
        <end position="177"/>
    </location>
</feature>
<dbReference type="InterPro" id="IPR001670">
    <property type="entry name" value="ADH_Fe/GldA"/>
</dbReference>
<evidence type="ECO:0000259" key="2">
    <source>
        <dbReference type="Pfam" id="PF00465"/>
    </source>
</evidence>
<dbReference type="InterPro" id="IPR039697">
    <property type="entry name" value="Alcohol_dehydrogenase_Fe"/>
</dbReference>
<evidence type="ECO:0000313" key="5">
    <source>
        <dbReference type="Proteomes" id="UP000184207"/>
    </source>
</evidence>
<dbReference type="InterPro" id="IPR056798">
    <property type="entry name" value="ADH_Fe_C"/>
</dbReference>
<dbReference type="PANTHER" id="PTHR11496">
    <property type="entry name" value="ALCOHOL DEHYDROGENASE"/>
    <property type="match status" value="1"/>
</dbReference>
<sequence length="373" mass="41624">MIKGHENFELYNPVRVVYKKGGLENSREISGFSNVLVICDPYVSQSEYFKRAMSKYDSFFVFDKILPNPPCEMVDDIISITCDYTSGKFNFDGVIGIGGGSTLDTAKAVSSLIVSRGKLSEYLEGKKKLENRLPLMLVPTTSGTGSEVTNVGVYTVNGIKKPMTSKTFWADIALVDPVLTYSMPHRVAGTTGLDALTHAIESYWATSTQPYTEGLALRAMKMIFENFKPSLNGEEWARDEMAIAATIAGIAFSQTRTTAAHAISFPITSFYNVEHGLACALTLPSLIMWTYKHVKEKMDELIQYLSLKNIDELAKKVEELIEFAGFSTRLRDYGVKEEELENIAKVSMEARIIDLTPGQPRYEDVLEILNQIY</sequence>
<dbReference type="Gene3D" id="3.40.50.1970">
    <property type="match status" value="1"/>
</dbReference>
<name>A0A1M7SL48_FERGO</name>
<keyword evidence="1" id="KW-0560">Oxidoreductase</keyword>
<keyword evidence="5" id="KW-1185">Reference proteome</keyword>
<gene>
    <name evidence="4" type="ORF">SAMN02745226_01031</name>
</gene>
<dbReference type="GO" id="GO:0046872">
    <property type="term" value="F:metal ion binding"/>
    <property type="evidence" value="ECO:0007669"/>
    <property type="project" value="InterPro"/>
</dbReference>
<dbReference type="RefSeq" id="WP_072759069.1">
    <property type="nucleotide sequence ID" value="NZ_FRDJ01000004.1"/>
</dbReference>
<dbReference type="EMBL" id="FRDJ01000004">
    <property type="protein sequence ID" value="SHN59212.1"/>
    <property type="molecule type" value="Genomic_DNA"/>
</dbReference>
<feature type="domain" description="Fe-containing alcohol dehydrogenase-like C-terminal" evidence="3">
    <location>
        <begin position="190"/>
        <end position="373"/>
    </location>
</feature>
<dbReference type="Proteomes" id="UP000184207">
    <property type="component" value="Unassembled WGS sequence"/>
</dbReference>
<proteinExistence type="predicted"/>
<organism evidence="4 5">
    <name type="scientific">Fervidobacterium gondwanense DSM 13020</name>
    <dbReference type="NCBI Taxonomy" id="1121883"/>
    <lineage>
        <taxon>Bacteria</taxon>
        <taxon>Thermotogati</taxon>
        <taxon>Thermotogota</taxon>
        <taxon>Thermotogae</taxon>
        <taxon>Thermotogales</taxon>
        <taxon>Fervidobacteriaceae</taxon>
        <taxon>Fervidobacterium</taxon>
    </lineage>
</organism>
<evidence type="ECO:0000259" key="3">
    <source>
        <dbReference type="Pfam" id="PF25137"/>
    </source>
</evidence>
<dbReference type="SUPFAM" id="SSF56796">
    <property type="entry name" value="Dehydroquinate synthase-like"/>
    <property type="match status" value="1"/>
</dbReference>
<dbReference type="Gene3D" id="1.20.1090.10">
    <property type="entry name" value="Dehydroquinate synthase-like - alpha domain"/>
    <property type="match status" value="1"/>
</dbReference>
<dbReference type="PANTHER" id="PTHR11496:SF83">
    <property type="entry name" value="HYDROXYACID-OXOACID TRANSHYDROGENASE, MITOCHONDRIAL"/>
    <property type="match status" value="1"/>
</dbReference>
<evidence type="ECO:0000313" key="4">
    <source>
        <dbReference type="EMBL" id="SHN59212.1"/>
    </source>
</evidence>